<keyword evidence="5 10" id="KW-0732">Signal</keyword>
<evidence type="ECO:0000256" key="8">
    <source>
        <dbReference type="PIRSR" id="PIRSR606710-1"/>
    </source>
</evidence>
<dbReference type="InterPro" id="IPR006710">
    <property type="entry name" value="Glyco_hydro_43"/>
</dbReference>
<organism evidence="13 14">
    <name type="scientific">Vibrio gazogenes DSM 21264 = NBRC 103151</name>
    <dbReference type="NCBI Taxonomy" id="1123492"/>
    <lineage>
        <taxon>Bacteria</taxon>
        <taxon>Pseudomonadati</taxon>
        <taxon>Pseudomonadota</taxon>
        <taxon>Gammaproteobacteria</taxon>
        <taxon>Vibrionales</taxon>
        <taxon>Vibrionaceae</taxon>
        <taxon>Vibrio</taxon>
    </lineage>
</organism>
<feature type="chain" id="PRO_5012431668" description="Alpha-L-arabinofuranosidase" evidence="11">
    <location>
        <begin position="36"/>
        <end position="1079"/>
    </location>
</feature>
<comment type="similarity">
    <text evidence="10">Belongs to the glycosyl hydrolase 62 family.</text>
</comment>
<dbReference type="GO" id="GO:0005576">
    <property type="term" value="C:extracellular region"/>
    <property type="evidence" value="ECO:0007669"/>
    <property type="project" value="UniProtKB-SubCell"/>
</dbReference>
<feature type="signal peptide" evidence="11">
    <location>
        <begin position="1"/>
        <end position="35"/>
    </location>
</feature>
<dbReference type="GO" id="GO:0046373">
    <property type="term" value="P:L-arabinose metabolic process"/>
    <property type="evidence" value="ECO:0007669"/>
    <property type="project" value="UniProtKB-UniRule"/>
</dbReference>
<dbReference type="EC" id="3.2.1.55" evidence="10"/>
<evidence type="ECO:0000256" key="6">
    <source>
        <dbReference type="ARBA" id="ARBA00022801"/>
    </source>
</evidence>
<comment type="function">
    <text evidence="10">Involved in the degradation of xylan and is a key enzyme in the complete degradation of the plant cell wall. It has a specific arabinofuranose-debranching activity on xylan from gramineae. Acts synergistically with the xylanases and binds specifically to xylan. From small arabinoxylo-oligosides (ranging from arabinoxylotriose to arabinoxylohexaose), it liberates arabinose and, after prolonged incubation, the purified enzyme exhibits some xylanolytic activity as well.</text>
</comment>
<dbReference type="Gene3D" id="2.60.120.260">
    <property type="entry name" value="Galactose-binding domain-like"/>
    <property type="match status" value="3"/>
</dbReference>
<dbReference type="PROSITE" id="PS51175">
    <property type="entry name" value="CBM6"/>
    <property type="match status" value="1"/>
</dbReference>
<dbReference type="Gene3D" id="2.115.10.20">
    <property type="entry name" value="Glycosyl hydrolase domain, family 43"/>
    <property type="match status" value="2"/>
</dbReference>
<dbReference type="PANTHER" id="PTHR40631:SF2">
    <property type="entry name" value="ALPHA-L-ARABINOFURANOSIDASE"/>
    <property type="match status" value="1"/>
</dbReference>
<evidence type="ECO:0000256" key="9">
    <source>
        <dbReference type="PIRSR" id="PIRSR606710-2"/>
    </source>
</evidence>
<feature type="site" description="Important for catalytic activity, responsible for pKa modulation of the active site Glu and correct orientation of both the proton donor and substrate" evidence="9">
    <location>
        <position position="165"/>
    </location>
</feature>
<keyword evidence="6 10" id="KW-0378">Hydrolase</keyword>
<keyword evidence="4 10" id="KW-0964">Secreted</keyword>
<dbReference type="InterPro" id="IPR008979">
    <property type="entry name" value="Galactose-bd-like_sf"/>
</dbReference>
<evidence type="ECO:0000256" key="1">
    <source>
        <dbReference type="ARBA" id="ARBA00001462"/>
    </source>
</evidence>
<dbReference type="InterPro" id="IPR023296">
    <property type="entry name" value="Glyco_hydro_beta-prop_sf"/>
</dbReference>
<dbReference type="InterPro" id="IPR005084">
    <property type="entry name" value="CBM6"/>
</dbReference>
<dbReference type="EMBL" id="FQUH01000001">
    <property type="protein sequence ID" value="SHE29444.1"/>
    <property type="molecule type" value="Genomic_DNA"/>
</dbReference>
<dbReference type="RefSeq" id="WP_083571239.1">
    <property type="nucleotide sequence ID" value="NZ_FQUH01000001.1"/>
</dbReference>
<dbReference type="GO" id="GO:0045493">
    <property type="term" value="P:xylan catabolic process"/>
    <property type="evidence" value="ECO:0007669"/>
    <property type="project" value="UniProtKB-UniRule"/>
</dbReference>
<evidence type="ECO:0000313" key="14">
    <source>
        <dbReference type="Proteomes" id="UP000184159"/>
    </source>
</evidence>
<evidence type="ECO:0000256" key="3">
    <source>
        <dbReference type="ARBA" id="ARBA00009865"/>
    </source>
</evidence>
<reference evidence="14" key="1">
    <citation type="submission" date="2016-11" db="EMBL/GenBank/DDBJ databases">
        <authorList>
            <person name="Varghese N."/>
            <person name="Submissions S."/>
        </authorList>
    </citation>
    <scope>NUCLEOTIDE SEQUENCE [LARGE SCALE GENOMIC DNA]</scope>
    <source>
        <strain evidence="14">DSM 21264</strain>
    </source>
</reference>
<keyword evidence="14" id="KW-1185">Reference proteome</keyword>
<dbReference type="AlphaFoldDB" id="A0A1M4SB45"/>
<dbReference type="CDD" id="cd09003">
    <property type="entry name" value="GH43_XynD-like"/>
    <property type="match status" value="1"/>
</dbReference>
<dbReference type="SUPFAM" id="SSF49785">
    <property type="entry name" value="Galactose-binding domain-like"/>
    <property type="match status" value="2"/>
</dbReference>
<dbReference type="InterPro" id="IPR005193">
    <property type="entry name" value="GH62_arabinosidase"/>
</dbReference>
<evidence type="ECO:0000256" key="11">
    <source>
        <dbReference type="SAM" id="SignalP"/>
    </source>
</evidence>
<keyword evidence="7 10" id="KW-0326">Glycosidase</keyword>
<comment type="subcellular location">
    <subcellularLocation>
        <location evidence="2 10">Secreted</location>
    </subcellularLocation>
</comment>
<gene>
    <name evidence="13" type="ORF">SAMN02745781_00013</name>
</gene>
<comment type="catalytic activity">
    <reaction evidence="1 10">
        <text>Hydrolysis of terminal non-reducing alpha-L-arabinofuranoside residues in alpha-L-arabinosides.</text>
        <dbReference type="EC" id="3.2.1.55"/>
    </reaction>
</comment>
<sequence>MNIKCLSKKVYAKASAAIVLGVLASSVTVPETVLAANPVVSHVYTADPAARVFNGRVYVVTTHDQDTQTDYSQLQDYYLFSSDDMVNWQDHGIIWNSKTNTNWANLAYAPDFIERNGKYYLYFPDGGGSIGVAVADSPEGPYVDPLGHPLVDGSTPNGSVQWIFDPSVFIDDDGQAYLYFGGGGEGNARVIKLNDDMISTSGSAISLNVPNFFEALYMHKHNGTYYLSYSSDTSSGMKINYMTSNNPTTGFTYRGTVLPNPWENNSNNNHASIIDYKGKSYIFYHNRAVANARGASTFQRSINVDLLEYNADGTIKQVNAGRAGAPQLKTVNAFNINQAEMFDEENGIETENASDGTLNIMMGTGDWIKVSGVNFGNGAQELKLRAATESGSSLDVILDSLNNSPVATIDIDNTGGWQTWQTQSTALNTTISGVHDVYLRANGWHNLNWYQFIGNGGNAGSSSLAVELESLSGQSSFSPLTVKSDGGASNGQYIEWPNNGSHQVLSSPSNSASGQVAIKFNLSQTTNVGFEMLASLAAGYDDSFYYRLDSGSWITQNNTATNGWGKITLQTFNNVAAGDHTLRILRREDGAKLDKVTLNAANGNIRLVADDNSGNGGNDGGYQVPSDNFADNGGAEGGLMNWSKTAGSLSLSYTQSHSGSSSVFITGRTANWHGITFNVGSLVNGNQYDVAVWVKLAAGSADVPITLTAKRQDDGDNSTYNEYEQVATAVASANHWTLLQGFYTQSGTPFEHFIIESDNETVSFYADDFSIGGEAGSGNQTCDLKSKFSWTSTGPLISPQRRNWASIKDPTIVRYNNKYHVFATVFDTARNTWGGVYLNFSDWNQAGSANQVDMNTTRAGNTVAPQVFFFEPEKKWYMIYQWGAKYSTNTDISNPAGWTTPKPLLRNGLSNGIDYWVICDDNYCHLFFSGDDGKLYRSKVSIGNFPNFSGYEVVMQDTSARLFEASNVYKVEGTNKYLLLVEAYSPRYFRSWTSTSLDGPWTPLADTKSNPFAGAANVSFPGGKWTDDISHGEMIRSGYDQTLKINACNMQYLYQGQNPNSGVSDYNRFPYRLGLISAK</sequence>
<feature type="active site" description="Proton acceptor" evidence="8">
    <location>
        <position position="66"/>
    </location>
</feature>
<dbReference type="InterPro" id="IPR003305">
    <property type="entry name" value="CenC_carb-bd"/>
</dbReference>
<dbReference type="GO" id="GO:0046556">
    <property type="term" value="F:alpha-L-arabinofuranosidase activity"/>
    <property type="evidence" value="ECO:0007669"/>
    <property type="project" value="UniProtKB-UniRule"/>
</dbReference>
<dbReference type="CDD" id="cd04084">
    <property type="entry name" value="CBM6_xylanase-like"/>
    <property type="match status" value="1"/>
</dbReference>
<evidence type="ECO:0000256" key="10">
    <source>
        <dbReference type="RuleBase" id="RU368117"/>
    </source>
</evidence>
<evidence type="ECO:0000313" key="13">
    <source>
        <dbReference type="EMBL" id="SHE29444.1"/>
    </source>
</evidence>
<proteinExistence type="inferred from homology"/>
<evidence type="ECO:0000256" key="7">
    <source>
        <dbReference type="ARBA" id="ARBA00023295"/>
    </source>
</evidence>
<dbReference type="InterPro" id="IPR006584">
    <property type="entry name" value="Cellulose-bd_IV"/>
</dbReference>
<dbReference type="Pfam" id="PF04616">
    <property type="entry name" value="Glyco_hydro_43"/>
    <property type="match status" value="1"/>
</dbReference>
<protein>
    <recommendedName>
        <fullName evidence="10">Alpha-L-arabinofuranosidase</fullName>
        <ecNumber evidence="10">3.2.1.55</ecNumber>
    </recommendedName>
</protein>
<feature type="active site" description="Proton donor" evidence="8">
    <location>
        <position position="214"/>
    </location>
</feature>
<dbReference type="CDD" id="cd08987">
    <property type="entry name" value="GH62"/>
    <property type="match status" value="1"/>
</dbReference>
<feature type="domain" description="CBM6" evidence="12">
    <location>
        <begin position="335"/>
        <end position="453"/>
    </location>
</feature>
<dbReference type="SMART" id="SM00606">
    <property type="entry name" value="CBD_IV"/>
    <property type="match status" value="1"/>
</dbReference>
<dbReference type="Pfam" id="PF02018">
    <property type="entry name" value="CBM_4_9"/>
    <property type="match status" value="1"/>
</dbReference>
<evidence type="ECO:0000256" key="2">
    <source>
        <dbReference type="ARBA" id="ARBA00004613"/>
    </source>
</evidence>
<evidence type="ECO:0000256" key="4">
    <source>
        <dbReference type="ARBA" id="ARBA00022525"/>
    </source>
</evidence>
<dbReference type="Pfam" id="PF03422">
    <property type="entry name" value="CBM_6"/>
    <property type="match status" value="1"/>
</dbReference>
<evidence type="ECO:0000256" key="5">
    <source>
        <dbReference type="ARBA" id="ARBA00022729"/>
    </source>
</evidence>
<evidence type="ECO:0000259" key="12">
    <source>
        <dbReference type="PROSITE" id="PS51175"/>
    </source>
</evidence>
<name>A0A1M4SB45_VIBGA</name>
<accession>A0A1M4SB45</accession>
<dbReference type="Pfam" id="PF03664">
    <property type="entry name" value="Glyco_hydro_62"/>
    <property type="match status" value="1"/>
</dbReference>
<dbReference type="PANTHER" id="PTHR40631">
    <property type="entry name" value="ALPHA-L-ARABINOFURANOSIDASE AXHA-2-RELATED"/>
    <property type="match status" value="1"/>
</dbReference>
<dbReference type="SUPFAM" id="SSF75005">
    <property type="entry name" value="Arabinanase/levansucrase/invertase"/>
    <property type="match status" value="2"/>
</dbReference>
<dbReference type="Proteomes" id="UP000184159">
    <property type="component" value="Unassembled WGS sequence"/>
</dbReference>
<dbReference type="GO" id="GO:0030246">
    <property type="term" value="F:carbohydrate binding"/>
    <property type="evidence" value="ECO:0007669"/>
    <property type="project" value="InterPro"/>
</dbReference>
<comment type="similarity">
    <text evidence="3">Belongs to the glycosyl hydrolase 43 family.</text>
</comment>